<dbReference type="PANTHER" id="PTHR37419">
    <property type="entry name" value="SERINE/THREONINE-PROTEIN KINASE TOXIN HIPA"/>
    <property type="match status" value="1"/>
</dbReference>
<keyword evidence="2" id="KW-0808">Transferase</keyword>
<dbReference type="Gene3D" id="1.10.1070.20">
    <property type="match status" value="1"/>
</dbReference>
<evidence type="ECO:0000256" key="1">
    <source>
        <dbReference type="ARBA" id="ARBA00010164"/>
    </source>
</evidence>
<dbReference type="PANTHER" id="PTHR37419:SF8">
    <property type="entry name" value="TOXIN YJJJ"/>
    <property type="match status" value="1"/>
</dbReference>
<dbReference type="RefSeq" id="WP_096056434.1">
    <property type="nucleotide sequence ID" value="NZ_CP023344.1"/>
</dbReference>
<sequence>MSSPAPSLGVNWYNGLQVGRVVVPGEPRFGYLPEWLKNGYSLSPIKVPFELSVHRVRAWEFDQLPGFIADCIPDQWGRKIMAADLARHELKPTPLNMLAWVGERGIGALKFLPPISEDGSSDKWEAVEPLFLARQAQEVVKKSPPEAFEFLLKAGTAGGAFPKANVAMLPDKNLLCGGNITHELQKNYVGARLGILKIDSEDDPARTSTDGRLECAYMEMARAAGIRTANAEVLSDAAGNRVRNHLFVERFDVSASHDHRLHLVSLAGLLESFSLTYAELFSACRQLTENREELLEAVKRMVFNARAGNADDHGKNHSFVFDDRDLRWRLSPAYDLTLNYSDDRTFNGLLHQTFGATPRLAQLRSQADQFAVTAAEFDSIDAAVKTSITAWPTFAKKAGLDQAEVDRVSELHRRIEDQMSTDGSRSVRKRPRLF</sequence>
<dbReference type="InterPro" id="IPR017508">
    <property type="entry name" value="HipA_N1"/>
</dbReference>
<dbReference type="InterPro" id="IPR052028">
    <property type="entry name" value="HipA_Ser/Thr_kinase"/>
</dbReference>
<dbReference type="Pfam" id="PF13657">
    <property type="entry name" value="Couple_hipA"/>
    <property type="match status" value="1"/>
</dbReference>
<reference evidence="6 7" key="1">
    <citation type="submission" date="2017-09" db="EMBL/GenBank/DDBJ databases">
        <title>Complete genome sequence of Verrucomicrobial strain HZ-65, isolated from freshwater.</title>
        <authorList>
            <person name="Choi A."/>
        </authorList>
    </citation>
    <scope>NUCLEOTIDE SEQUENCE [LARGE SCALE GENOMIC DNA]</scope>
    <source>
        <strain evidence="6 7">HZ-65</strain>
    </source>
</reference>
<keyword evidence="7" id="KW-1185">Reference proteome</keyword>
<organism evidence="6 7">
    <name type="scientific">Nibricoccus aquaticus</name>
    <dbReference type="NCBI Taxonomy" id="2576891"/>
    <lineage>
        <taxon>Bacteria</taxon>
        <taxon>Pseudomonadati</taxon>
        <taxon>Verrucomicrobiota</taxon>
        <taxon>Opitutia</taxon>
        <taxon>Opitutales</taxon>
        <taxon>Opitutaceae</taxon>
        <taxon>Nibricoccus</taxon>
    </lineage>
</organism>
<feature type="domain" description="HipA N-terminal subdomain 1" evidence="5">
    <location>
        <begin position="12"/>
        <end position="111"/>
    </location>
</feature>
<proteinExistence type="inferred from homology"/>
<evidence type="ECO:0000259" key="5">
    <source>
        <dbReference type="Pfam" id="PF13657"/>
    </source>
</evidence>
<dbReference type="Pfam" id="PF07804">
    <property type="entry name" value="HipA_C"/>
    <property type="match status" value="1"/>
</dbReference>
<keyword evidence="3" id="KW-0418">Kinase</keyword>
<dbReference type="KEGG" id="vbh:CMV30_12965"/>
<gene>
    <name evidence="6" type="ORF">CMV30_12965</name>
</gene>
<feature type="domain" description="HipA-like C-terminal" evidence="4">
    <location>
        <begin position="157"/>
        <end position="384"/>
    </location>
</feature>
<evidence type="ECO:0008006" key="8">
    <source>
        <dbReference type="Google" id="ProtNLM"/>
    </source>
</evidence>
<dbReference type="OrthoDB" id="9805913at2"/>
<protein>
    <recommendedName>
        <fullName evidence="8">Phosphatidylinositol kinase</fullName>
    </recommendedName>
</protein>
<evidence type="ECO:0000256" key="2">
    <source>
        <dbReference type="ARBA" id="ARBA00022679"/>
    </source>
</evidence>
<dbReference type="GO" id="GO:0004674">
    <property type="term" value="F:protein serine/threonine kinase activity"/>
    <property type="evidence" value="ECO:0007669"/>
    <property type="project" value="TreeGrafter"/>
</dbReference>
<dbReference type="GO" id="GO:0005829">
    <property type="term" value="C:cytosol"/>
    <property type="evidence" value="ECO:0007669"/>
    <property type="project" value="TreeGrafter"/>
</dbReference>
<name>A0A290Q8N5_9BACT</name>
<dbReference type="AlphaFoldDB" id="A0A290Q8N5"/>
<comment type="similarity">
    <text evidence="1">Belongs to the HipA Ser/Thr kinase family.</text>
</comment>
<dbReference type="EMBL" id="CP023344">
    <property type="protein sequence ID" value="ATC64803.1"/>
    <property type="molecule type" value="Genomic_DNA"/>
</dbReference>
<dbReference type="InterPro" id="IPR012893">
    <property type="entry name" value="HipA-like_C"/>
</dbReference>
<evidence type="ECO:0000313" key="7">
    <source>
        <dbReference type="Proteomes" id="UP000217265"/>
    </source>
</evidence>
<dbReference type="Proteomes" id="UP000217265">
    <property type="component" value="Chromosome"/>
</dbReference>
<evidence type="ECO:0000256" key="3">
    <source>
        <dbReference type="ARBA" id="ARBA00022777"/>
    </source>
</evidence>
<evidence type="ECO:0000313" key="6">
    <source>
        <dbReference type="EMBL" id="ATC64803.1"/>
    </source>
</evidence>
<evidence type="ECO:0000259" key="4">
    <source>
        <dbReference type="Pfam" id="PF07804"/>
    </source>
</evidence>
<accession>A0A290Q8N5</accession>